<dbReference type="GO" id="GO:0005615">
    <property type="term" value="C:extracellular space"/>
    <property type="evidence" value="ECO:0007669"/>
    <property type="project" value="TreeGrafter"/>
</dbReference>
<accession>A0A671XIJ9</accession>
<dbReference type="Gene3D" id="3.30.500.10">
    <property type="entry name" value="MHC class I-like antigen recognition-like"/>
    <property type="match status" value="1"/>
</dbReference>
<dbReference type="SMART" id="SM00407">
    <property type="entry name" value="IGc1"/>
    <property type="match status" value="1"/>
</dbReference>
<dbReference type="Ensembl" id="ENSSAUT00010051200.1">
    <property type="protein sequence ID" value="ENSSAUP00010048680.1"/>
    <property type="gene ID" value="ENSSAUG00010020285.1"/>
</dbReference>
<name>A0A671XIJ9_SPAAU</name>
<dbReference type="InterPro" id="IPR011161">
    <property type="entry name" value="MHC_I-like_Ag-recog"/>
</dbReference>
<dbReference type="InterPro" id="IPR001039">
    <property type="entry name" value="MHC_I_a_a1/a2"/>
</dbReference>
<dbReference type="GO" id="GO:0006955">
    <property type="term" value="P:immune response"/>
    <property type="evidence" value="ECO:0007669"/>
    <property type="project" value="TreeGrafter"/>
</dbReference>
<dbReference type="AlphaFoldDB" id="A0A671XIJ9"/>
<sequence length="362" mass="41631">MRNLLILLIFCQGAHAVKHSLKYFLTATSGVPNFPEFVGAAMVNEVQVGYCDSNIKTAEPKQDWMRKLIKDEPQHQEWYASKCFGNRQVFRANIDSLKQRLNQTGGVHILQRMNGCEWDDETGEVVGFNQYGYDGEDFIVLDLKTLTWIAPQRQAVVTKLRWDAEKARLEHNKNYYIHICPEWLKKYVHYGRSFLQRTELPSVSLLWKTPSSPVSCLATGFYPHRASLVWRKEGEELHEEVDHGEILPNHDGTFQMSVDLNLSSVTPEDWTRYDCVFQLSGVNEDIITKVEKGRIAYCRGPPIGLYAIIAAIVVLILLLICTVAIFIRKRKDIGCCINRSDRTRRLNSQHFPDSERKTSGMY</sequence>
<evidence type="ECO:0000313" key="6">
    <source>
        <dbReference type="Ensembl" id="ENSSAUP00010048680.1"/>
    </source>
</evidence>
<dbReference type="InterPro" id="IPR013783">
    <property type="entry name" value="Ig-like_fold"/>
</dbReference>
<evidence type="ECO:0000256" key="4">
    <source>
        <dbReference type="SAM" id="SignalP"/>
    </source>
</evidence>
<protein>
    <submittedName>
        <fullName evidence="6">Major histocompatibility complex class I-related gene protein-like</fullName>
    </submittedName>
</protein>
<dbReference type="Pfam" id="PF07654">
    <property type="entry name" value="C1-set"/>
    <property type="match status" value="1"/>
</dbReference>
<evidence type="ECO:0000256" key="3">
    <source>
        <dbReference type="SAM" id="Phobius"/>
    </source>
</evidence>
<dbReference type="GO" id="GO:0009897">
    <property type="term" value="C:external side of plasma membrane"/>
    <property type="evidence" value="ECO:0007669"/>
    <property type="project" value="TreeGrafter"/>
</dbReference>
<reference evidence="6" key="2">
    <citation type="submission" date="2025-08" db="UniProtKB">
        <authorList>
            <consortium name="Ensembl"/>
        </authorList>
    </citation>
    <scope>IDENTIFICATION</scope>
</reference>
<dbReference type="Pfam" id="PF00129">
    <property type="entry name" value="MHC_I"/>
    <property type="match status" value="1"/>
</dbReference>
<keyword evidence="1" id="KW-0325">Glycoprotein</keyword>
<dbReference type="InterPro" id="IPR050208">
    <property type="entry name" value="MHC_class-I_related"/>
</dbReference>
<organism evidence="6 7">
    <name type="scientific">Sparus aurata</name>
    <name type="common">Gilthead sea bream</name>
    <dbReference type="NCBI Taxonomy" id="8175"/>
    <lineage>
        <taxon>Eukaryota</taxon>
        <taxon>Metazoa</taxon>
        <taxon>Chordata</taxon>
        <taxon>Craniata</taxon>
        <taxon>Vertebrata</taxon>
        <taxon>Euteleostomi</taxon>
        <taxon>Actinopterygii</taxon>
        <taxon>Neopterygii</taxon>
        <taxon>Teleostei</taxon>
        <taxon>Neoteleostei</taxon>
        <taxon>Acanthomorphata</taxon>
        <taxon>Eupercaria</taxon>
        <taxon>Spariformes</taxon>
        <taxon>Sparidae</taxon>
        <taxon>Sparus</taxon>
    </lineage>
</organism>
<keyword evidence="7" id="KW-1185">Reference proteome</keyword>
<dbReference type="InterPro" id="IPR037055">
    <property type="entry name" value="MHC_I-like_Ag-recog_sf"/>
</dbReference>
<dbReference type="PANTHER" id="PTHR16675">
    <property type="entry name" value="MHC CLASS I-RELATED"/>
    <property type="match status" value="1"/>
</dbReference>
<dbReference type="FunFam" id="2.60.40.10:FF:000943">
    <property type="entry name" value="Classical MHC class I molecule, alpha-chain"/>
    <property type="match status" value="1"/>
</dbReference>
<keyword evidence="3" id="KW-0812">Transmembrane</keyword>
<dbReference type="FunFam" id="3.30.500.10:FF:000001">
    <property type="entry name" value="H-2 class I histocompatibility antigen, alpha chain"/>
    <property type="match status" value="1"/>
</dbReference>
<dbReference type="PRINTS" id="PR01638">
    <property type="entry name" value="MHCCLASSI"/>
</dbReference>
<dbReference type="PROSITE" id="PS50835">
    <property type="entry name" value="IG_LIKE"/>
    <property type="match status" value="1"/>
</dbReference>
<reference evidence="6" key="3">
    <citation type="submission" date="2025-09" db="UniProtKB">
        <authorList>
            <consortium name="Ensembl"/>
        </authorList>
    </citation>
    <scope>IDENTIFICATION</scope>
</reference>
<keyword evidence="4" id="KW-0732">Signal</keyword>
<proteinExistence type="inferred from homology"/>
<reference evidence="6" key="1">
    <citation type="submission" date="2021-04" db="EMBL/GenBank/DDBJ databases">
        <authorList>
            <consortium name="Wellcome Sanger Institute Data Sharing"/>
        </authorList>
    </citation>
    <scope>NUCLEOTIDE SEQUENCE [LARGE SCALE GENOMIC DNA]</scope>
</reference>
<keyword evidence="3" id="KW-0472">Membrane</keyword>
<comment type="similarity">
    <text evidence="2">Belongs to the MHC class I family.</text>
</comment>
<dbReference type="InParanoid" id="A0A671XIJ9"/>
<dbReference type="SUPFAM" id="SSF48726">
    <property type="entry name" value="Immunoglobulin"/>
    <property type="match status" value="1"/>
</dbReference>
<feature type="signal peptide" evidence="4">
    <location>
        <begin position="1"/>
        <end position="16"/>
    </location>
</feature>
<evidence type="ECO:0000256" key="1">
    <source>
        <dbReference type="ARBA" id="ARBA00023180"/>
    </source>
</evidence>
<keyword evidence="3" id="KW-1133">Transmembrane helix</keyword>
<dbReference type="Proteomes" id="UP000472265">
    <property type="component" value="Chromosome 3"/>
</dbReference>
<feature type="chain" id="PRO_5025584753" evidence="4">
    <location>
        <begin position="17"/>
        <end position="362"/>
    </location>
</feature>
<dbReference type="InterPro" id="IPR007110">
    <property type="entry name" value="Ig-like_dom"/>
</dbReference>
<dbReference type="PANTHER" id="PTHR16675:SF237">
    <property type="entry name" value="MHC CLASS I ANTIGEN TRANSCRIPT VARIANT 1-RELATED"/>
    <property type="match status" value="1"/>
</dbReference>
<dbReference type="SUPFAM" id="SSF54452">
    <property type="entry name" value="MHC antigen-recognition domain"/>
    <property type="match status" value="1"/>
</dbReference>
<feature type="domain" description="Ig-like" evidence="5">
    <location>
        <begin position="201"/>
        <end position="288"/>
    </location>
</feature>
<dbReference type="InterPro" id="IPR011162">
    <property type="entry name" value="MHC_I/II-like_Ag-recog"/>
</dbReference>
<evidence type="ECO:0000313" key="7">
    <source>
        <dbReference type="Proteomes" id="UP000472265"/>
    </source>
</evidence>
<feature type="transmembrane region" description="Helical" evidence="3">
    <location>
        <begin position="303"/>
        <end position="327"/>
    </location>
</feature>
<dbReference type="GeneTree" id="ENSGT01120000271828"/>
<evidence type="ECO:0000256" key="2">
    <source>
        <dbReference type="RuleBase" id="RU004439"/>
    </source>
</evidence>
<dbReference type="Gene3D" id="2.60.40.10">
    <property type="entry name" value="Immunoglobulins"/>
    <property type="match status" value="1"/>
</dbReference>
<evidence type="ECO:0000259" key="5">
    <source>
        <dbReference type="PROSITE" id="PS50835"/>
    </source>
</evidence>
<dbReference type="InterPro" id="IPR003597">
    <property type="entry name" value="Ig_C1-set"/>
</dbReference>
<gene>
    <name evidence="6" type="primary">LOC115578671</name>
</gene>
<dbReference type="InterPro" id="IPR036179">
    <property type="entry name" value="Ig-like_dom_sf"/>
</dbReference>